<reference evidence="2 3" key="1">
    <citation type="journal article" date="2014" name="J. Biotechnol.">
        <title>Complete genome sequence of the actinobacterium Amycolatopsis japonica MG417-CF17(T) (=DSM 44213T) producing (S,S)-N,N'-ethylenediaminedisuccinic acid.</title>
        <authorList>
            <person name="Stegmann E."/>
            <person name="Albersmeier A."/>
            <person name="Spohn M."/>
            <person name="Gert H."/>
            <person name="Weber T."/>
            <person name="Wohlleben W."/>
            <person name="Kalinowski J."/>
            <person name="Ruckert C."/>
        </authorList>
    </citation>
    <scope>NUCLEOTIDE SEQUENCE [LARGE SCALE GENOMIC DNA]</scope>
    <source>
        <strain evidence="3">MG417-CF17 (DSM 44213)</strain>
    </source>
</reference>
<name>A0A075UJT7_9PSEU</name>
<dbReference type="eggNOG" id="ENOG5031QBH">
    <property type="taxonomic scope" value="Bacteria"/>
</dbReference>
<protein>
    <recommendedName>
        <fullName evidence="4">ATP-grasp-modified RiPP</fullName>
    </recommendedName>
</protein>
<feature type="region of interest" description="Disordered" evidence="1">
    <location>
        <begin position="68"/>
        <end position="120"/>
    </location>
</feature>
<accession>A0A075UJT7</accession>
<feature type="region of interest" description="Disordered" evidence="1">
    <location>
        <begin position="23"/>
        <end position="55"/>
    </location>
</feature>
<evidence type="ECO:0000313" key="2">
    <source>
        <dbReference type="EMBL" id="AIG74367.1"/>
    </source>
</evidence>
<dbReference type="HOGENOM" id="CLU_2117794_0_0_11"/>
<keyword evidence="3" id="KW-1185">Reference proteome</keyword>
<feature type="compositionally biased region" description="Basic and acidic residues" evidence="1">
    <location>
        <begin position="81"/>
        <end position="91"/>
    </location>
</feature>
<organism evidence="2 3">
    <name type="scientific">Amycolatopsis japonica</name>
    <dbReference type="NCBI Taxonomy" id="208439"/>
    <lineage>
        <taxon>Bacteria</taxon>
        <taxon>Bacillati</taxon>
        <taxon>Actinomycetota</taxon>
        <taxon>Actinomycetes</taxon>
        <taxon>Pseudonocardiales</taxon>
        <taxon>Pseudonocardiaceae</taxon>
        <taxon>Amycolatopsis</taxon>
        <taxon>Amycolatopsis japonica group</taxon>
    </lineage>
</organism>
<sequence>MSNQSTELEMIIVTATLDVTGFSDDPLASHSPRFPLSRGSVASEPGEAPSPAGVRPWNLRRMAEIAFDGTPSPVGSYDPLRQIRVDGEGRPLIEMGPPTAPTTGSQDGSEGDQSEDYHND</sequence>
<dbReference type="EMBL" id="CP008953">
    <property type="protein sequence ID" value="AIG74367.1"/>
    <property type="molecule type" value="Genomic_DNA"/>
</dbReference>
<gene>
    <name evidence="2" type="ORF">AJAP_07270</name>
</gene>
<evidence type="ECO:0008006" key="4">
    <source>
        <dbReference type="Google" id="ProtNLM"/>
    </source>
</evidence>
<dbReference type="InterPro" id="IPR026496">
    <property type="entry name" value="GRASP_targ"/>
</dbReference>
<dbReference type="KEGG" id="aja:AJAP_07270"/>
<evidence type="ECO:0000313" key="3">
    <source>
        <dbReference type="Proteomes" id="UP000028492"/>
    </source>
</evidence>
<dbReference type="STRING" id="208439.AJAP_07270"/>
<dbReference type="NCBIfam" id="TIGR04186">
    <property type="entry name" value="GRASP_targ"/>
    <property type="match status" value="1"/>
</dbReference>
<dbReference type="AlphaFoldDB" id="A0A075UJT7"/>
<evidence type="ECO:0000256" key="1">
    <source>
        <dbReference type="SAM" id="MobiDB-lite"/>
    </source>
</evidence>
<proteinExistence type="predicted"/>
<dbReference type="Proteomes" id="UP000028492">
    <property type="component" value="Chromosome"/>
</dbReference>